<dbReference type="Proteomes" id="UP000095281">
    <property type="component" value="Unplaced"/>
</dbReference>
<organism evidence="2 3">
    <name type="scientific">Meloidogyne hapla</name>
    <name type="common">Root-knot nematode worm</name>
    <dbReference type="NCBI Taxonomy" id="6305"/>
    <lineage>
        <taxon>Eukaryota</taxon>
        <taxon>Metazoa</taxon>
        <taxon>Ecdysozoa</taxon>
        <taxon>Nematoda</taxon>
        <taxon>Chromadorea</taxon>
        <taxon>Rhabditida</taxon>
        <taxon>Tylenchina</taxon>
        <taxon>Tylenchomorpha</taxon>
        <taxon>Tylenchoidea</taxon>
        <taxon>Meloidogynidae</taxon>
        <taxon>Meloidogyninae</taxon>
        <taxon>Meloidogyne</taxon>
    </lineage>
</organism>
<reference evidence="3" key="1">
    <citation type="submission" date="2016-11" db="UniProtKB">
        <authorList>
            <consortium name="WormBaseParasite"/>
        </authorList>
    </citation>
    <scope>IDENTIFICATION</scope>
</reference>
<feature type="signal peptide" evidence="1">
    <location>
        <begin position="1"/>
        <end position="19"/>
    </location>
</feature>
<proteinExistence type="predicted"/>
<name>A0A1I8BE09_MELHA</name>
<keyword evidence="2" id="KW-1185">Reference proteome</keyword>
<evidence type="ECO:0000313" key="2">
    <source>
        <dbReference type="Proteomes" id="UP000095281"/>
    </source>
</evidence>
<evidence type="ECO:0000256" key="1">
    <source>
        <dbReference type="SAM" id="SignalP"/>
    </source>
</evidence>
<protein>
    <submittedName>
        <fullName evidence="3">DUF148 domain-containing protein</fullName>
    </submittedName>
</protein>
<evidence type="ECO:0000313" key="3">
    <source>
        <dbReference type="WBParaSite" id="MhA1_Contig2051.frz3.gene4"/>
    </source>
</evidence>
<keyword evidence="1" id="KW-0732">Signal</keyword>
<dbReference type="AlphaFoldDB" id="A0A1I8BE09"/>
<dbReference type="WBParaSite" id="MhA1_Contig2051.frz3.gene4">
    <property type="protein sequence ID" value="MhA1_Contig2051.frz3.gene4"/>
    <property type="gene ID" value="MhA1_Contig2051.frz3.gene4"/>
</dbReference>
<feature type="chain" id="PRO_5009315714" evidence="1">
    <location>
        <begin position="20"/>
        <end position="230"/>
    </location>
</feature>
<accession>A0A1I8BE09</accession>
<sequence>MNILKILFLLFLFIFPTESTLVNSRQKALTNFGRIVTRQILNKTKNISTKIGENKLNIKQRNFNFLAKENKIELNKFRQSSFSFFEQNFNNGFIKRIASSSFSTHTGMNYSKGKDNIFDENNLKTLINNSLEEIEIYSKSFFDDYYNTNNSIEKTTQIFSEQNIFGINIFDKLPIPKLSEIDRKNVSNKLFKSFLNEWNKIRKMLEEERIEEAKLALNNSKWEELETVDK</sequence>